<gene>
    <name evidence="2" type="ORF">Poly21_30250</name>
</gene>
<comment type="caution">
    <text evidence="2">The sequence shown here is derived from an EMBL/GenBank/DDBJ whole genome shotgun (WGS) entry which is preliminary data.</text>
</comment>
<feature type="domain" description="MOSC" evidence="1">
    <location>
        <begin position="27"/>
        <end position="158"/>
    </location>
</feature>
<evidence type="ECO:0000313" key="3">
    <source>
        <dbReference type="Proteomes" id="UP000319908"/>
    </source>
</evidence>
<dbReference type="EMBL" id="SJPU01000002">
    <property type="protein sequence ID" value="TWU15823.1"/>
    <property type="molecule type" value="Genomic_DNA"/>
</dbReference>
<name>A0A5C6BU98_9BACT</name>
<dbReference type="Proteomes" id="UP000319908">
    <property type="component" value="Unassembled WGS sequence"/>
</dbReference>
<reference evidence="2 3" key="1">
    <citation type="journal article" date="2020" name="Antonie Van Leeuwenhoek">
        <title>Rhodopirellula heiligendammensis sp. nov., Rhodopirellula pilleata sp. nov., and Rhodopirellula solitaria sp. nov. isolated from natural or artificial marine surfaces in Northern Germany and California, USA, and emended description of the genus Rhodopirellula.</title>
        <authorList>
            <person name="Kallscheuer N."/>
            <person name="Wiegand S."/>
            <person name="Jogler M."/>
            <person name="Boedeker C."/>
            <person name="Peeters S.H."/>
            <person name="Rast P."/>
            <person name="Heuer A."/>
            <person name="Jetten M.S.M."/>
            <person name="Rohde M."/>
            <person name="Jogler C."/>
        </authorList>
    </citation>
    <scope>NUCLEOTIDE SEQUENCE [LARGE SCALE GENOMIC DNA]</scope>
    <source>
        <strain evidence="2 3">Poly21</strain>
    </source>
</reference>
<dbReference type="AlphaFoldDB" id="A0A5C6BU98"/>
<dbReference type="SUPFAM" id="SSF50800">
    <property type="entry name" value="PK beta-barrel domain-like"/>
    <property type="match status" value="1"/>
</dbReference>
<dbReference type="InterPro" id="IPR011037">
    <property type="entry name" value="Pyrv_Knase-like_insert_dom_sf"/>
</dbReference>
<dbReference type="Gene3D" id="2.40.33.20">
    <property type="entry name" value="PK beta-barrel domain-like"/>
    <property type="match status" value="1"/>
</dbReference>
<keyword evidence="3" id="KW-1185">Reference proteome</keyword>
<evidence type="ECO:0000313" key="2">
    <source>
        <dbReference type="EMBL" id="TWU15823.1"/>
    </source>
</evidence>
<dbReference type="GO" id="GO:0030151">
    <property type="term" value="F:molybdenum ion binding"/>
    <property type="evidence" value="ECO:0007669"/>
    <property type="project" value="InterPro"/>
</dbReference>
<organism evidence="2 3">
    <name type="scientific">Allorhodopirellula heiligendammensis</name>
    <dbReference type="NCBI Taxonomy" id="2714739"/>
    <lineage>
        <taxon>Bacteria</taxon>
        <taxon>Pseudomonadati</taxon>
        <taxon>Planctomycetota</taxon>
        <taxon>Planctomycetia</taxon>
        <taxon>Pirellulales</taxon>
        <taxon>Pirellulaceae</taxon>
        <taxon>Allorhodopirellula</taxon>
    </lineage>
</organism>
<protein>
    <submittedName>
        <fullName evidence="2">MOSC domain protein</fullName>
    </submittedName>
</protein>
<dbReference type="InterPro" id="IPR005302">
    <property type="entry name" value="MoCF_Sase_C"/>
</dbReference>
<dbReference type="PROSITE" id="PS51340">
    <property type="entry name" value="MOSC"/>
    <property type="match status" value="1"/>
</dbReference>
<accession>A0A5C6BU98</accession>
<dbReference type="GO" id="GO:0030170">
    <property type="term" value="F:pyridoxal phosphate binding"/>
    <property type="evidence" value="ECO:0007669"/>
    <property type="project" value="InterPro"/>
</dbReference>
<evidence type="ECO:0000259" key="1">
    <source>
        <dbReference type="PROSITE" id="PS51340"/>
    </source>
</evidence>
<dbReference type="GO" id="GO:0003824">
    <property type="term" value="F:catalytic activity"/>
    <property type="evidence" value="ECO:0007669"/>
    <property type="project" value="InterPro"/>
</dbReference>
<dbReference type="Pfam" id="PF03473">
    <property type="entry name" value="MOSC"/>
    <property type="match status" value="1"/>
</dbReference>
<sequence>MKLIEIIVSPGHDYWVAKGEPTQQHGTLSPPEVFCEARRGLVGDRYYHGKLDRKGQVTFMDQAVIDAIREKFELPTLAASLFRRNLIVTEANLAGLLGKRFQLQGVEFEGSQECQPCEWMDRVVAVGVKEFMQKDFRGGLRARVVSSGTLRVEDGNPA</sequence>
<proteinExistence type="predicted"/>